<evidence type="ECO:0000313" key="2">
    <source>
        <dbReference type="EMBL" id="MEA0971489.1"/>
    </source>
</evidence>
<protein>
    <submittedName>
        <fullName evidence="2">Uncharacterized protein</fullName>
    </submittedName>
</protein>
<name>A0ABU5NEA1_9RICK</name>
<evidence type="ECO:0000313" key="3">
    <source>
        <dbReference type="Proteomes" id="UP001291687"/>
    </source>
</evidence>
<reference evidence="2 3" key="1">
    <citation type="submission" date="2023-03" db="EMBL/GenBank/DDBJ databases">
        <title>Host association and intracellularity evolved multiple times independently in the Rickettsiales.</title>
        <authorList>
            <person name="Castelli M."/>
            <person name="Nardi T."/>
            <person name="Gammuto L."/>
            <person name="Bellinzona G."/>
            <person name="Sabaneyeva E."/>
            <person name="Potekhin A."/>
            <person name="Serra V."/>
            <person name="Petroni G."/>
            <person name="Sassera D."/>
        </authorList>
    </citation>
    <scope>NUCLEOTIDE SEQUENCE [LARGE SCALE GENOMIC DNA]</scope>
    <source>
        <strain evidence="2 3">Sr 2-6</strain>
    </source>
</reference>
<accession>A0ABU5NEA1</accession>
<organism evidence="2 3">
    <name type="scientific">Candidatus Megaera venefica</name>
    <dbReference type="NCBI Taxonomy" id="2055910"/>
    <lineage>
        <taxon>Bacteria</taxon>
        <taxon>Pseudomonadati</taxon>
        <taxon>Pseudomonadota</taxon>
        <taxon>Alphaproteobacteria</taxon>
        <taxon>Rickettsiales</taxon>
        <taxon>Rickettsiaceae</taxon>
        <taxon>Candidatus Megaera</taxon>
    </lineage>
</organism>
<keyword evidence="3" id="KW-1185">Reference proteome</keyword>
<sequence length="66" mass="7620">MIFSINALLQGLMLKPTVLLLKAMFTIQQILIFYWMPFVLLLTRLRSYATSVELQVGDKVHIVSDH</sequence>
<feature type="transmembrane region" description="Helical" evidence="1">
    <location>
        <begin position="20"/>
        <end position="42"/>
    </location>
</feature>
<keyword evidence="1" id="KW-0812">Transmembrane</keyword>
<gene>
    <name evidence="2" type="ORF">Megvenef_01468</name>
</gene>
<keyword evidence="1" id="KW-0472">Membrane</keyword>
<dbReference type="Proteomes" id="UP001291687">
    <property type="component" value="Unassembled WGS sequence"/>
</dbReference>
<dbReference type="EMBL" id="JARJFB010000150">
    <property type="protein sequence ID" value="MEA0971489.1"/>
    <property type="molecule type" value="Genomic_DNA"/>
</dbReference>
<comment type="caution">
    <text evidence="2">The sequence shown here is derived from an EMBL/GenBank/DDBJ whole genome shotgun (WGS) entry which is preliminary data.</text>
</comment>
<proteinExistence type="predicted"/>
<keyword evidence="1" id="KW-1133">Transmembrane helix</keyword>
<evidence type="ECO:0000256" key="1">
    <source>
        <dbReference type="SAM" id="Phobius"/>
    </source>
</evidence>